<dbReference type="InterPro" id="IPR046938">
    <property type="entry name" value="DNA_clamp_sf"/>
</dbReference>
<evidence type="ECO:0000256" key="1">
    <source>
        <dbReference type="ARBA" id="ARBA00004496"/>
    </source>
</evidence>
<dbReference type="Gene3D" id="3.10.150.10">
    <property type="entry name" value="DNA Polymerase III, subunit A, domain 2"/>
    <property type="match status" value="1"/>
</dbReference>
<comment type="subcellular location">
    <subcellularLocation>
        <location evidence="1 9">Cytoplasm</location>
    </subcellularLocation>
</comment>
<evidence type="ECO:0000313" key="14">
    <source>
        <dbReference type="Proteomes" id="UP000316360"/>
    </source>
</evidence>
<comment type="similarity">
    <text evidence="2 9">Belongs to the beta sliding clamp family.</text>
</comment>
<proteinExistence type="inferred from homology"/>
<evidence type="ECO:0000256" key="8">
    <source>
        <dbReference type="ARBA" id="ARBA00023125"/>
    </source>
</evidence>
<dbReference type="CDD" id="cd00140">
    <property type="entry name" value="beta_clamp"/>
    <property type="match status" value="1"/>
</dbReference>
<dbReference type="InterPro" id="IPR001001">
    <property type="entry name" value="DNA_polIII_beta"/>
</dbReference>
<comment type="function">
    <text evidence="9">Confers DNA tethering and processivity to DNA polymerases and other proteins. Acts as a clamp, forming a ring around DNA (a reaction catalyzed by the clamp-loading complex) which diffuses in an ATP-independent manner freely and bidirectionally along dsDNA. Initially characterized for its ability to contact the catalytic subunit of DNA polymerase III (Pol III), a complex, multichain enzyme responsible for most of the replicative synthesis in bacteria; Pol III exhibits 3'-5' exonuclease proofreading activity. The beta chain is required for initiation of replication as well as for processivity of DNA replication.</text>
</comment>
<protein>
    <recommendedName>
        <fullName evidence="9">Beta sliding clamp</fullName>
    </recommendedName>
</protein>
<dbReference type="SUPFAM" id="SSF55979">
    <property type="entry name" value="DNA clamp"/>
    <property type="match status" value="3"/>
</dbReference>
<evidence type="ECO:0000259" key="10">
    <source>
        <dbReference type="Pfam" id="PF00712"/>
    </source>
</evidence>
<dbReference type="GO" id="GO:0003887">
    <property type="term" value="F:DNA-directed DNA polymerase activity"/>
    <property type="evidence" value="ECO:0007669"/>
    <property type="project" value="UniProtKB-UniRule"/>
</dbReference>
<comment type="subunit">
    <text evidence="9">Forms a ring-shaped head-to-tail homodimer around DNA.</text>
</comment>
<evidence type="ECO:0000256" key="4">
    <source>
        <dbReference type="ARBA" id="ARBA00022679"/>
    </source>
</evidence>
<dbReference type="Gene3D" id="3.70.10.10">
    <property type="match status" value="1"/>
</dbReference>
<keyword evidence="4 9" id="KW-0808">Transferase</keyword>
<dbReference type="Pfam" id="PF02767">
    <property type="entry name" value="DNA_pol3_beta_2"/>
    <property type="match status" value="1"/>
</dbReference>
<dbReference type="Proteomes" id="UP000316360">
    <property type="component" value="Unassembled WGS sequence"/>
</dbReference>
<reference evidence="13 14" key="1">
    <citation type="submission" date="2019-03" db="EMBL/GenBank/DDBJ databases">
        <title>Metabolic potential of uncultured bacteria and archaea associated with petroleum seepage in deep-sea sediments.</title>
        <authorList>
            <person name="Dong X."/>
            <person name="Hubert C."/>
        </authorList>
    </citation>
    <scope>NUCLEOTIDE SEQUENCE [LARGE SCALE GENOMIC DNA]</scope>
    <source>
        <strain evidence="13">E44_bin7</strain>
    </source>
</reference>
<dbReference type="GO" id="GO:0009360">
    <property type="term" value="C:DNA polymerase III complex"/>
    <property type="evidence" value="ECO:0007669"/>
    <property type="project" value="InterPro"/>
</dbReference>
<dbReference type="PIRSF" id="PIRSF000804">
    <property type="entry name" value="DNA_pol_III_b"/>
    <property type="match status" value="1"/>
</dbReference>
<dbReference type="GO" id="GO:0006271">
    <property type="term" value="P:DNA strand elongation involved in DNA replication"/>
    <property type="evidence" value="ECO:0007669"/>
    <property type="project" value="TreeGrafter"/>
</dbReference>
<evidence type="ECO:0000313" key="13">
    <source>
        <dbReference type="EMBL" id="TET08968.1"/>
    </source>
</evidence>
<evidence type="ECO:0000256" key="7">
    <source>
        <dbReference type="ARBA" id="ARBA00022932"/>
    </source>
</evidence>
<dbReference type="GO" id="GO:0008408">
    <property type="term" value="F:3'-5' exonuclease activity"/>
    <property type="evidence" value="ECO:0007669"/>
    <property type="project" value="InterPro"/>
</dbReference>
<keyword evidence="8" id="KW-0238">DNA-binding</keyword>
<dbReference type="GO" id="GO:0005737">
    <property type="term" value="C:cytoplasm"/>
    <property type="evidence" value="ECO:0007669"/>
    <property type="project" value="UniProtKB-SubCell"/>
</dbReference>
<feature type="domain" description="DNA polymerase III beta sliding clamp central" evidence="11">
    <location>
        <begin position="137"/>
        <end position="249"/>
    </location>
</feature>
<dbReference type="EMBL" id="SOKJ01000321">
    <property type="protein sequence ID" value="TET08968.1"/>
    <property type="molecule type" value="Genomic_DNA"/>
</dbReference>
<dbReference type="InterPro" id="IPR022635">
    <property type="entry name" value="DNA_polIII_beta_C"/>
</dbReference>
<keyword evidence="5 9" id="KW-0548">Nucleotidyltransferase</keyword>
<dbReference type="PANTHER" id="PTHR30478">
    <property type="entry name" value="DNA POLYMERASE III SUBUNIT BETA"/>
    <property type="match status" value="1"/>
</dbReference>
<comment type="caution">
    <text evidence="13">The sequence shown here is derived from an EMBL/GenBank/DDBJ whole genome shotgun (WGS) entry which is preliminary data.</text>
</comment>
<dbReference type="InterPro" id="IPR022637">
    <property type="entry name" value="DNA_polIII_beta_cen"/>
</dbReference>
<dbReference type="PANTHER" id="PTHR30478:SF0">
    <property type="entry name" value="BETA SLIDING CLAMP"/>
    <property type="match status" value="1"/>
</dbReference>
<accession>A0A523RT72</accession>
<evidence type="ECO:0000256" key="6">
    <source>
        <dbReference type="ARBA" id="ARBA00022705"/>
    </source>
</evidence>
<feature type="domain" description="DNA polymerase III beta sliding clamp N-terminal" evidence="10">
    <location>
        <begin position="3"/>
        <end position="126"/>
    </location>
</feature>
<keyword evidence="3 9" id="KW-0963">Cytoplasm</keyword>
<evidence type="ECO:0000259" key="12">
    <source>
        <dbReference type="Pfam" id="PF02768"/>
    </source>
</evidence>
<keyword evidence="6 9" id="KW-0235">DNA replication</keyword>
<dbReference type="NCBIfam" id="TIGR00663">
    <property type="entry name" value="dnan"/>
    <property type="match status" value="1"/>
</dbReference>
<keyword evidence="7 9" id="KW-0239">DNA-directed DNA polymerase</keyword>
<gene>
    <name evidence="13" type="primary">dnaN</name>
    <name evidence="13" type="ORF">E3J84_05610</name>
</gene>
<name>A0A523RT72_UNCAE</name>
<evidence type="ECO:0000259" key="11">
    <source>
        <dbReference type="Pfam" id="PF02767"/>
    </source>
</evidence>
<dbReference type="GO" id="GO:0003677">
    <property type="term" value="F:DNA binding"/>
    <property type="evidence" value="ECO:0007669"/>
    <property type="project" value="UniProtKB-UniRule"/>
</dbReference>
<evidence type="ECO:0000256" key="9">
    <source>
        <dbReference type="PIRNR" id="PIRNR000804"/>
    </source>
</evidence>
<dbReference type="Pfam" id="PF00712">
    <property type="entry name" value="DNA_pol3_beta"/>
    <property type="match status" value="1"/>
</dbReference>
<evidence type="ECO:0000256" key="2">
    <source>
        <dbReference type="ARBA" id="ARBA00010752"/>
    </source>
</evidence>
<dbReference type="AlphaFoldDB" id="A0A523RT72"/>
<feature type="domain" description="DNA polymerase III beta sliding clamp C-terminal" evidence="12">
    <location>
        <begin position="252"/>
        <end position="373"/>
    </location>
</feature>
<dbReference type="Pfam" id="PF02768">
    <property type="entry name" value="DNA_pol3_beta_3"/>
    <property type="match status" value="1"/>
</dbReference>
<sequence>MVMRIICERKDFLEGVQVVQNALTSTALPILSYILLEAEEGRINLTGTNLETTIQSSFAAHIEEDFEGHIEKKGEICLPGDKIFAILRELPSSKVNLEIEETKATIKCENSTFQLLGFPSKEFPGVPQLEEEKVFSLPQRKFRQMIQRTIFAASRDETRQNLRGVYFEIEEKEIRMVATDGRRLAFTCNPLAPLNILSMGVIIPLQALQQLVRVLGEEKEVKIGVSERQIFFQMDRILLISQLIEAEFPSYRRIIPTEFKMTILADKDDLLRSIRRVSLLADEKSHLLRFKLKKNTLLISADTPEAGYAYEELAVRREGEEEMEIGFSSAYLLDIFKNLGEEEVCLELTDPEKPGVIRPSKDKNYICVIMPIRLKEEETEETEEMSKE</sequence>
<evidence type="ECO:0000256" key="3">
    <source>
        <dbReference type="ARBA" id="ARBA00022490"/>
    </source>
</evidence>
<dbReference type="SMART" id="SM00480">
    <property type="entry name" value="POL3Bc"/>
    <property type="match status" value="1"/>
</dbReference>
<evidence type="ECO:0000256" key="5">
    <source>
        <dbReference type="ARBA" id="ARBA00022695"/>
    </source>
</evidence>
<dbReference type="InterPro" id="IPR022634">
    <property type="entry name" value="DNA_polIII_beta_N"/>
</dbReference>
<organism evidence="13 14">
    <name type="scientific">Aerophobetes bacterium</name>
    <dbReference type="NCBI Taxonomy" id="2030807"/>
    <lineage>
        <taxon>Bacteria</taxon>
        <taxon>Candidatus Aerophobota</taxon>
    </lineage>
</organism>